<feature type="region of interest" description="Disordered" evidence="1">
    <location>
        <begin position="552"/>
        <end position="571"/>
    </location>
</feature>
<feature type="compositionally biased region" description="Basic and acidic residues" evidence="1">
    <location>
        <begin position="562"/>
        <end position="571"/>
    </location>
</feature>
<feature type="compositionally biased region" description="Low complexity" evidence="1">
    <location>
        <begin position="295"/>
        <end position="315"/>
    </location>
</feature>
<evidence type="ECO:0000313" key="3">
    <source>
        <dbReference type="Proteomes" id="UP000748025"/>
    </source>
</evidence>
<feature type="compositionally biased region" description="Polar residues" evidence="1">
    <location>
        <begin position="262"/>
        <end position="294"/>
    </location>
</feature>
<protein>
    <submittedName>
        <fullName evidence="2">Uncharacterized protein</fullName>
    </submittedName>
</protein>
<feature type="compositionally biased region" description="Polar residues" evidence="1">
    <location>
        <begin position="30"/>
        <end position="39"/>
    </location>
</feature>
<feature type="region of interest" description="Disordered" evidence="1">
    <location>
        <begin position="255"/>
        <end position="319"/>
    </location>
</feature>
<feature type="compositionally biased region" description="Low complexity" evidence="1">
    <location>
        <begin position="105"/>
        <end position="131"/>
    </location>
</feature>
<keyword evidence="3" id="KW-1185">Reference proteome</keyword>
<gene>
    <name evidence="2" type="ORF">E4U43_003595</name>
</gene>
<dbReference type="AlphaFoldDB" id="A0A9P7SWN4"/>
<feature type="region of interest" description="Disordered" evidence="1">
    <location>
        <begin position="591"/>
        <end position="615"/>
    </location>
</feature>
<dbReference type="Proteomes" id="UP000748025">
    <property type="component" value="Unassembled WGS sequence"/>
</dbReference>
<comment type="caution">
    <text evidence="2">The sequence shown here is derived from an EMBL/GenBank/DDBJ whole genome shotgun (WGS) entry which is preliminary data.</text>
</comment>
<sequence>MSTPVAKMVGVSSSRSHNKRLNLGAARQTLDLSASSRTQKLAKCGGLRNHNHGNGRKSSDANIGSSLKISNWRLRQSDESRGDPSSSSARSSFVHVEDELAASASSSASFFPSSTRAGSSARGQAQAQAQAHGRVSRQGSSSSSAFSFEVLRHSRLVERDNGQTVNLFELSRPSRDSSASSKGKEKCTLTPASLGDYSADDALVHMLSRKHTVTPEGNQRQQLLAALCASEATPGRCSDSSLSSFVDALQRLSIQPGPEPEQATSPINNMKPYSTTTRDSVVASSSTTYQNVQNASSSSSSSSSAQPATSSAHAAGGQAEDTRFSKMLDKLHGSVRHEQRPVRQQQGAHEAELAFDVQHRRPMHGLGRRVNTESDYIIEYLPASAGPSSAEYSADFGTTGSSTGSGSGSVGRAGHYDKCNSLNPKAREFLSFTKADSPTAFMPRRPALSSCVFALPKDNGIPVDGMANTLPALYPNYLRAPGLVSHHCPESGTNPTPLNLVPVTLETLNPSRPVVHDVHTKALFPLVPSVPSIAGIPVPCLPMSCGTPGALPVPPRPVPKPKNPDPKTQQEYEAWVEWRKANEPGYAMACKARQQRRVQRKTVQQSKTERANKSV</sequence>
<feature type="compositionally biased region" description="Pro residues" evidence="1">
    <location>
        <begin position="552"/>
        <end position="561"/>
    </location>
</feature>
<accession>A0A9P7SWN4</accession>
<evidence type="ECO:0000256" key="1">
    <source>
        <dbReference type="SAM" id="MobiDB-lite"/>
    </source>
</evidence>
<feature type="region of interest" description="Disordered" evidence="1">
    <location>
        <begin position="1"/>
        <end position="64"/>
    </location>
</feature>
<dbReference type="EMBL" id="SRPW01002412">
    <property type="protein sequence ID" value="KAG5993054.1"/>
    <property type="molecule type" value="Genomic_DNA"/>
</dbReference>
<evidence type="ECO:0000313" key="2">
    <source>
        <dbReference type="EMBL" id="KAG5993054.1"/>
    </source>
</evidence>
<proteinExistence type="predicted"/>
<name>A0A9P7SWN4_9HYPO</name>
<organism evidence="2 3">
    <name type="scientific">Claviceps pusilla</name>
    <dbReference type="NCBI Taxonomy" id="123648"/>
    <lineage>
        <taxon>Eukaryota</taxon>
        <taxon>Fungi</taxon>
        <taxon>Dikarya</taxon>
        <taxon>Ascomycota</taxon>
        <taxon>Pezizomycotina</taxon>
        <taxon>Sordariomycetes</taxon>
        <taxon>Hypocreomycetidae</taxon>
        <taxon>Hypocreales</taxon>
        <taxon>Clavicipitaceae</taxon>
        <taxon>Claviceps</taxon>
    </lineage>
</organism>
<dbReference type="OrthoDB" id="4755921at2759"/>
<feature type="region of interest" description="Disordered" evidence="1">
    <location>
        <begin position="169"/>
        <end position="192"/>
    </location>
</feature>
<reference evidence="2" key="1">
    <citation type="journal article" date="2020" name="bioRxiv">
        <title>Whole genome comparisons of ergot fungi reveals the divergence and evolution of species within the genus Claviceps are the result of varying mechanisms driving genome evolution and host range expansion.</title>
        <authorList>
            <person name="Wyka S.A."/>
            <person name="Mondo S.J."/>
            <person name="Liu M."/>
            <person name="Dettman J."/>
            <person name="Nalam V."/>
            <person name="Broders K.D."/>
        </authorList>
    </citation>
    <scope>NUCLEOTIDE SEQUENCE</scope>
    <source>
        <strain evidence="2">CCC 602</strain>
    </source>
</reference>
<feature type="region of interest" description="Disordered" evidence="1">
    <location>
        <begin position="105"/>
        <end position="142"/>
    </location>
</feature>